<dbReference type="AlphaFoldDB" id="A0A177D6J1"/>
<dbReference type="Proteomes" id="UP000077248">
    <property type="component" value="Unassembled WGS sequence"/>
</dbReference>
<dbReference type="PANTHER" id="PTHR28019:SF7">
    <property type="entry name" value="SUR7 PROTEIN"/>
    <property type="match status" value="1"/>
</dbReference>
<dbReference type="GO" id="GO:0051285">
    <property type="term" value="C:cell cortex of cell tip"/>
    <property type="evidence" value="ECO:0007669"/>
    <property type="project" value="TreeGrafter"/>
</dbReference>
<feature type="transmembrane region" description="Helical" evidence="1">
    <location>
        <begin position="217"/>
        <end position="239"/>
    </location>
</feature>
<accession>A0A177D6J1</accession>
<name>A0A177D6J1_ALTAL</name>
<sequence length="302" mass="32768">MRFIAILPVLCCTAALILSFLCLFAGHKKGFMEDYSLLTLNTSAVGQNLISSATSDSDSTLSSIINLIPDSITDSVTNEINEQIDELRERIGVEDWYSAHMLNYCQGQYEPGEVANATLSQSDISKNVTECAKSRATYKFDPTQIIQDALNRTGVDITLQDLQWPDDIQTGIDTLNALMAAMFVLYVIAICLIFITLITSVLGIFIGNGRLTPCVNFLLATLAFLAIGLASALVTAVMVKGTDIVNDKGGEIGLNAKYGGKFLALTWAATALMLIALLGWIASFCIGGKDRESRRARKPYKV</sequence>
<dbReference type="VEuPathDB" id="FungiDB:CC77DRAFT_485087"/>
<reference evidence="3" key="3">
    <citation type="journal article" date="2019" name="J. ISSAAS">
        <title>Genomics, evolutionary history and diagnostics of the Alternaria alternata species group including apple and Asian pear pathotypes.</title>
        <authorList>
            <person name="Armitage A.D."/>
            <person name="Cockerton H.M."/>
            <person name="Sreenivasaprasad S."/>
            <person name="Woodhall J."/>
            <person name="Lane C."/>
            <person name="Harrison R.J."/>
            <person name="Clarkson J.P."/>
        </authorList>
    </citation>
    <scope>NUCLEOTIDE SEQUENCE</scope>
    <source>
        <strain evidence="3">FERA 1177</strain>
    </source>
</reference>
<dbReference type="EMBL" id="KV441496">
    <property type="protein sequence ID" value="OAG14951.1"/>
    <property type="molecule type" value="Genomic_DNA"/>
</dbReference>
<evidence type="ECO:0000256" key="1">
    <source>
        <dbReference type="SAM" id="Phobius"/>
    </source>
</evidence>
<dbReference type="Pfam" id="PF06687">
    <property type="entry name" value="SUR7"/>
    <property type="match status" value="1"/>
</dbReference>
<proteinExistence type="predicted"/>
<gene>
    <name evidence="3" type="ORF">AA0117_g3036</name>
    <name evidence="2" type="ORF">CC77DRAFT_485087</name>
</gene>
<evidence type="ECO:0000313" key="2">
    <source>
        <dbReference type="EMBL" id="OAG14951.1"/>
    </source>
</evidence>
<organism evidence="2 4">
    <name type="scientific">Alternaria alternata</name>
    <name type="common">Alternaria rot fungus</name>
    <name type="synonym">Torula alternata</name>
    <dbReference type="NCBI Taxonomy" id="5599"/>
    <lineage>
        <taxon>Eukaryota</taxon>
        <taxon>Fungi</taxon>
        <taxon>Dikarya</taxon>
        <taxon>Ascomycota</taxon>
        <taxon>Pezizomycotina</taxon>
        <taxon>Dothideomycetes</taxon>
        <taxon>Pleosporomycetidae</taxon>
        <taxon>Pleosporales</taxon>
        <taxon>Pleosporineae</taxon>
        <taxon>Pleosporaceae</taxon>
        <taxon>Alternaria</taxon>
        <taxon>Alternaria sect. Alternaria</taxon>
        <taxon>Alternaria alternata complex</taxon>
    </lineage>
</organism>
<dbReference type="STRING" id="5599.A0A177D6J1"/>
<keyword evidence="1" id="KW-0812">Transmembrane</keyword>
<keyword evidence="1" id="KW-0472">Membrane</keyword>
<reference evidence="5" key="2">
    <citation type="journal article" date="2019" name="bioRxiv">
        <title>Genomics, evolutionary history and diagnostics of the Alternaria alternata species group including apple and Asian pear pathotypes.</title>
        <authorList>
            <person name="Armitage A.D."/>
            <person name="Cockerton H.M."/>
            <person name="Sreenivasaprasad S."/>
            <person name="Woodhall J.W."/>
            <person name="Lane C.R."/>
            <person name="Harrison R.J."/>
            <person name="Clarkson J.P."/>
        </authorList>
    </citation>
    <scope>NUCLEOTIDE SEQUENCE [LARGE SCALE GENOMIC DNA]</scope>
    <source>
        <strain evidence="5">FERA 1177</strain>
    </source>
</reference>
<evidence type="ECO:0000313" key="5">
    <source>
        <dbReference type="Proteomes" id="UP000291422"/>
    </source>
</evidence>
<dbReference type="EMBL" id="PDXD01000004">
    <property type="protein sequence ID" value="RYN80345.1"/>
    <property type="molecule type" value="Genomic_DNA"/>
</dbReference>
<dbReference type="InterPro" id="IPR052413">
    <property type="entry name" value="SUR7_domain"/>
</dbReference>
<protein>
    <recommendedName>
        <fullName evidence="6">Integral membrane protein-like protein</fullName>
    </recommendedName>
</protein>
<evidence type="ECO:0008006" key="6">
    <source>
        <dbReference type="Google" id="ProtNLM"/>
    </source>
</evidence>
<dbReference type="KEGG" id="aalt:CC77DRAFT_485087"/>
<dbReference type="GO" id="GO:0005886">
    <property type="term" value="C:plasma membrane"/>
    <property type="evidence" value="ECO:0007669"/>
    <property type="project" value="InterPro"/>
</dbReference>
<feature type="transmembrane region" description="Helical" evidence="1">
    <location>
        <begin position="178"/>
        <end position="205"/>
    </location>
</feature>
<dbReference type="InterPro" id="IPR009571">
    <property type="entry name" value="SUR7/Rim9-like_fungi"/>
</dbReference>
<dbReference type="GeneID" id="29117461"/>
<evidence type="ECO:0000313" key="4">
    <source>
        <dbReference type="Proteomes" id="UP000077248"/>
    </source>
</evidence>
<dbReference type="RefSeq" id="XP_018380372.1">
    <property type="nucleotide sequence ID" value="XM_018531867.1"/>
</dbReference>
<dbReference type="GO" id="GO:0031505">
    <property type="term" value="P:fungal-type cell wall organization"/>
    <property type="evidence" value="ECO:0007669"/>
    <property type="project" value="TreeGrafter"/>
</dbReference>
<evidence type="ECO:0000313" key="3">
    <source>
        <dbReference type="EMBL" id="RYN80345.1"/>
    </source>
</evidence>
<dbReference type="Proteomes" id="UP000291422">
    <property type="component" value="Unassembled WGS sequence"/>
</dbReference>
<dbReference type="OMA" id="YSIHVMA"/>
<keyword evidence="4" id="KW-1185">Reference proteome</keyword>
<feature type="transmembrane region" description="Helical" evidence="1">
    <location>
        <begin position="264"/>
        <end position="288"/>
    </location>
</feature>
<dbReference type="PANTHER" id="PTHR28019">
    <property type="entry name" value="CELL MEMBRANE PROTEIN YLR413W-RELATED"/>
    <property type="match status" value="1"/>
</dbReference>
<reference evidence="2 4" key="1">
    <citation type="submission" date="2016-05" db="EMBL/GenBank/DDBJ databases">
        <title>Comparative analysis of secretome profiles of manganese(II)-oxidizing ascomycete fungi.</title>
        <authorList>
            <consortium name="DOE Joint Genome Institute"/>
            <person name="Zeiner C.A."/>
            <person name="Purvine S.O."/>
            <person name="Zink E.M."/>
            <person name="Wu S."/>
            <person name="Pasa-Tolic L."/>
            <person name="Chaput D.L."/>
            <person name="Haridas S."/>
            <person name="Grigoriev I.V."/>
            <person name="Santelli C.M."/>
            <person name="Hansel C.M."/>
        </authorList>
    </citation>
    <scope>NUCLEOTIDE SEQUENCE [LARGE SCALE GENOMIC DNA]</scope>
    <source>
        <strain evidence="2 4">SRC1lrK2f</strain>
    </source>
</reference>
<keyword evidence="1" id="KW-1133">Transmembrane helix</keyword>